<evidence type="ECO:0000259" key="7">
    <source>
        <dbReference type="PROSITE" id="PS50035"/>
    </source>
</evidence>
<evidence type="ECO:0000256" key="4">
    <source>
        <dbReference type="ARBA" id="ARBA00038012"/>
    </source>
</evidence>
<keyword evidence="3" id="KW-0443">Lipid metabolism</keyword>
<evidence type="ECO:0000256" key="1">
    <source>
        <dbReference type="ARBA" id="ARBA00022801"/>
    </source>
</evidence>
<evidence type="ECO:0000256" key="6">
    <source>
        <dbReference type="SAM" id="Coils"/>
    </source>
</evidence>
<evidence type="ECO:0000313" key="8">
    <source>
        <dbReference type="EMBL" id="WIA23004.1"/>
    </source>
</evidence>
<keyword evidence="2" id="KW-0442">Lipid degradation</keyword>
<dbReference type="EMBL" id="CP126222">
    <property type="protein sequence ID" value="WIA23004.1"/>
    <property type="molecule type" value="Genomic_DNA"/>
</dbReference>
<protein>
    <recommendedName>
        <fullName evidence="5">Mitochondrial cardiolipin hydrolase</fullName>
    </recommendedName>
</protein>
<dbReference type="InterPro" id="IPR001736">
    <property type="entry name" value="PLipase_D/transphosphatidylase"/>
</dbReference>
<evidence type="ECO:0000256" key="5">
    <source>
        <dbReference type="ARBA" id="ARBA00040549"/>
    </source>
</evidence>
<accession>A0ABY8UN85</accession>
<name>A0ABY8UN85_TETOB</name>
<dbReference type="Proteomes" id="UP001244341">
    <property type="component" value="Chromosome 15b"/>
</dbReference>
<evidence type="ECO:0000256" key="2">
    <source>
        <dbReference type="ARBA" id="ARBA00022963"/>
    </source>
</evidence>
<comment type="similarity">
    <text evidence="4">Belongs to the phospholipase D family. MitoPLD/Zucchini subfamily.</text>
</comment>
<feature type="coiled-coil region" evidence="6">
    <location>
        <begin position="16"/>
        <end position="43"/>
    </location>
</feature>
<proteinExistence type="inferred from homology"/>
<feature type="domain" description="PLD phosphodiesterase" evidence="7">
    <location>
        <begin position="166"/>
        <end position="193"/>
    </location>
</feature>
<evidence type="ECO:0000313" key="9">
    <source>
        <dbReference type="Proteomes" id="UP001244341"/>
    </source>
</evidence>
<dbReference type="InterPro" id="IPR051406">
    <property type="entry name" value="PLD_domain"/>
</dbReference>
<dbReference type="InterPro" id="IPR025202">
    <property type="entry name" value="PLD-like_dom"/>
</dbReference>
<dbReference type="PANTHER" id="PTHR43856:SF1">
    <property type="entry name" value="MITOCHONDRIAL CARDIOLIPIN HYDROLASE"/>
    <property type="match status" value="1"/>
</dbReference>
<dbReference type="PANTHER" id="PTHR43856">
    <property type="entry name" value="CARDIOLIPIN HYDROLASE"/>
    <property type="match status" value="1"/>
</dbReference>
<dbReference type="CDD" id="cd09171">
    <property type="entry name" value="PLDc_vPLD6_like"/>
    <property type="match status" value="1"/>
</dbReference>
<organism evidence="8 9">
    <name type="scientific">Tetradesmus obliquus</name>
    <name type="common">Green alga</name>
    <name type="synonym">Acutodesmus obliquus</name>
    <dbReference type="NCBI Taxonomy" id="3088"/>
    <lineage>
        <taxon>Eukaryota</taxon>
        <taxon>Viridiplantae</taxon>
        <taxon>Chlorophyta</taxon>
        <taxon>core chlorophytes</taxon>
        <taxon>Chlorophyceae</taxon>
        <taxon>CS clade</taxon>
        <taxon>Sphaeropleales</taxon>
        <taxon>Scenedesmaceae</taxon>
        <taxon>Tetradesmus</taxon>
    </lineage>
</organism>
<sequence length="227" mass="25593">MVLAWITCSWVCYKVIKHCGSRVDTLQNQVRQLQQQLNVAYQGTGYAPPVVHQQAAGGSGKLSEVLFFPDPAMPCHYAGNCRRNNCTYAHQPTNLTRLLQFLGSARSTIDVCVFTITCDEIAEALLAAQKRGVRVRIISDNDQSKTQGSDVERLRAAGIPVALDADQYHMHHKFAVLDSRMIANGSFNWTRQAVLFNQENVVLSDNPALVAQFCRQFEILWQKYYKR</sequence>
<evidence type="ECO:0000256" key="3">
    <source>
        <dbReference type="ARBA" id="ARBA00023098"/>
    </source>
</evidence>
<keyword evidence="1" id="KW-0378">Hydrolase</keyword>
<reference evidence="8 9" key="1">
    <citation type="submission" date="2023-05" db="EMBL/GenBank/DDBJ databases">
        <title>A 100% complete, gapless, phased diploid assembly of the Scenedesmus obliquus UTEX 3031 genome.</title>
        <authorList>
            <person name="Biondi T.C."/>
            <person name="Hanschen E.R."/>
            <person name="Kwon T."/>
            <person name="Eng W."/>
            <person name="Kruse C.P.S."/>
            <person name="Koehler S.I."/>
            <person name="Kunde Y."/>
            <person name="Gleasner C.D."/>
            <person name="You Mak K.T."/>
            <person name="Polle J."/>
            <person name="Hovde B.T."/>
            <person name="Starkenburg S.R."/>
        </authorList>
    </citation>
    <scope>NUCLEOTIDE SEQUENCE [LARGE SCALE GENOMIC DNA]</scope>
    <source>
        <strain evidence="8 9">DOE0152z</strain>
    </source>
</reference>
<keyword evidence="6" id="KW-0175">Coiled coil</keyword>
<dbReference type="SUPFAM" id="SSF56024">
    <property type="entry name" value="Phospholipase D/nuclease"/>
    <property type="match status" value="1"/>
</dbReference>
<keyword evidence="9" id="KW-1185">Reference proteome</keyword>
<dbReference type="Gene3D" id="3.30.870.10">
    <property type="entry name" value="Endonuclease Chain A"/>
    <property type="match status" value="1"/>
</dbReference>
<dbReference type="Pfam" id="PF13091">
    <property type="entry name" value="PLDc_2"/>
    <property type="match status" value="1"/>
</dbReference>
<gene>
    <name evidence="8" type="ORF">OEZ85_001357</name>
</gene>
<dbReference type="PROSITE" id="PS50035">
    <property type="entry name" value="PLD"/>
    <property type="match status" value="1"/>
</dbReference>